<evidence type="ECO:0000256" key="2">
    <source>
        <dbReference type="ARBA" id="ARBA00012483"/>
    </source>
</evidence>
<keyword evidence="5" id="KW-0472">Membrane</keyword>
<keyword evidence="3" id="KW-0833">Ubl conjugation pathway</keyword>
<name>A0A218XQ38_PUNGR</name>
<keyword evidence="4" id="KW-0175">Coiled coil</keyword>
<dbReference type="InterPro" id="IPR014729">
    <property type="entry name" value="Rossmann-like_a/b/a_fold"/>
</dbReference>
<evidence type="ECO:0000313" key="6">
    <source>
        <dbReference type="EMBL" id="OWM86898.1"/>
    </source>
</evidence>
<comment type="catalytic activity">
    <reaction evidence="1">
        <text>S-ubiquitinyl-[E2 ubiquitin-conjugating enzyme]-L-cysteine + [acceptor protein]-L-lysine = [E2 ubiquitin-conjugating enzyme]-L-cysteine + N(6)-ubiquitinyl-[acceptor protein]-L-lysine.</text>
        <dbReference type="EC" id="2.3.2.27"/>
    </reaction>
</comment>
<comment type="caution">
    <text evidence="6">The sequence shown here is derived from an EMBL/GenBank/DDBJ whole genome shotgun (WGS) entry which is preliminary data.</text>
</comment>
<evidence type="ECO:0000256" key="4">
    <source>
        <dbReference type="SAM" id="Coils"/>
    </source>
</evidence>
<proteinExistence type="predicted"/>
<feature type="coiled-coil region" evidence="4">
    <location>
        <begin position="357"/>
        <end position="402"/>
    </location>
</feature>
<dbReference type="Gene3D" id="3.40.50.620">
    <property type="entry name" value="HUPs"/>
    <property type="match status" value="1"/>
</dbReference>
<protein>
    <recommendedName>
        <fullName evidence="2">RING-type E3 ubiquitin transferase</fullName>
        <ecNumber evidence="2">2.3.2.27</ecNumber>
    </recommendedName>
</protein>
<keyword evidence="5" id="KW-0812">Transmembrane</keyword>
<organism evidence="6 7">
    <name type="scientific">Punica granatum</name>
    <name type="common">Pomegranate</name>
    <dbReference type="NCBI Taxonomy" id="22663"/>
    <lineage>
        <taxon>Eukaryota</taxon>
        <taxon>Viridiplantae</taxon>
        <taxon>Streptophyta</taxon>
        <taxon>Embryophyta</taxon>
        <taxon>Tracheophyta</taxon>
        <taxon>Spermatophyta</taxon>
        <taxon>Magnoliopsida</taxon>
        <taxon>eudicotyledons</taxon>
        <taxon>Gunneridae</taxon>
        <taxon>Pentapetalae</taxon>
        <taxon>rosids</taxon>
        <taxon>malvids</taxon>
        <taxon>Myrtales</taxon>
        <taxon>Lythraceae</taxon>
        <taxon>Punica</taxon>
    </lineage>
</organism>
<dbReference type="CDD" id="cd01989">
    <property type="entry name" value="USP_STK_Ubox_N"/>
    <property type="match status" value="1"/>
</dbReference>
<evidence type="ECO:0000313" key="7">
    <source>
        <dbReference type="Proteomes" id="UP000197138"/>
    </source>
</evidence>
<sequence length="438" mass="48998">MRNVLREPALSGRRGDGGAVGSIAVGIDRDNASRQALKWVLQNVSSRYQTVKLVHVLQRSPTVPPTPNSSDRSKLLSEIKQPDGLTMELLLPFRCYCMRRQVQCEVVLVEDLDIAKGLVDFVSYYAVENLFLGAATKSFSRLFKTVDTPSSVMKSAPDFCNVYVIGKGKVASARTASRPAPTAIAEGARLDGFGQPRRGSLSERPYDEIPTVESLETDQISYVDSARLSTDSNFLSFYETLGSPLQNDSHMRLDFEEFDFDQDLLTGSNQQVDLDLDNELPALIAYNNEQGAQASNIGSPDDDTRRLMMGLQRTMDMYHAACKEAITAKQMVLELGKCKIEAERKLQDAHLAERAAVAMMEKERARCRAALEEAEAARWLADHELQKMLSAETRALKEAEEKRRIMDATGLSDMVIEYRSLFHMSVALMSLYIYFFCR</sequence>
<dbReference type="SUPFAM" id="SSF52402">
    <property type="entry name" value="Adenine nucleotide alpha hydrolases-like"/>
    <property type="match status" value="1"/>
</dbReference>
<reference evidence="7" key="1">
    <citation type="journal article" date="2017" name="Plant J.">
        <title>The pomegranate (Punica granatum L.) genome and the genomics of punicalagin biosynthesis.</title>
        <authorList>
            <person name="Qin G."/>
            <person name="Xu C."/>
            <person name="Ming R."/>
            <person name="Tang H."/>
            <person name="Guyot R."/>
            <person name="Kramer E.M."/>
            <person name="Hu Y."/>
            <person name="Yi X."/>
            <person name="Qi Y."/>
            <person name="Xu X."/>
            <person name="Gao Z."/>
            <person name="Pan H."/>
            <person name="Jian J."/>
            <person name="Tian Y."/>
            <person name="Yue Z."/>
            <person name="Xu Y."/>
        </authorList>
    </citation>
    <scope>NUCLEOTIDE SEQUENCE [LARGE SCALE GENOMIC DNA]</scope>
    <source>
        <strain evidence="7">cv. Dabenzi</strain>
    </source>
</reference>
<feature type="transmembrane region" description="Helical" evidence="5">
    <location>
        <begin position="420"/>
        <end position="437"/>
    </location>
</feature>
<dbReference type="Proteomes" id="UP000197138">
    <property type="component" value="Unassembled WGS sequence"/>
</dbReference>
<evidence type="ECO:0000256" key="5">
    <source>
        <dbReference type="SAM" id="Phobius"/>
    </source>
</evidence>
<gene>
    <name evidence="6" type="ORF">CDL15_Pgr015934</name>
</gene>
<dbReference type="GO" id="GO:0061630">
    <property type="term" value="F:ubiquitin protein ligase activity"/>
    <property type="evidence" value="ECO:0007669"/>
    <property type="project" value="UniProtKB-EC"/>
</dbReference>
<evidence type="ECO:0000256" key="3">
    <source>
        <dbReference type="ARBA" id="ARBA00022786"/>
    </source>
</evidence>
<dbReference type="InterPro" id="IPR051348">
    <property type="entry name" value="U-box_ubiquitin_ligases"/>
</dbReference>
<dbReference type="AlphaFoldDB" id="A0A218XQ38"/>
<dbReference type="EC" id="2.3.2.27" evidence="2"/>
<dbReference type="EMBL" id="MTKT01001080">
    <property type="protein sequence ID" value="OWM86898.1"/>
    <property type="molecule type" value="Genomic_DNA"/>
</dbReference>
<evidence type="ECO:0000256" key="1">
    <source>
        <dbReference type="ARBA" id="ARBA00000900"/>
    </source>
</evidence>
<keyword evidence="5" id="KW-1133">Transmembrane helix</keyword>
<dbReference type="PANTHER" id="PTHR45647:SF25">
    <property type="entry name" value="ADENINE NUCLEOTIDE ALPHA HYDROLASES-LIKE SUPERFAMILY PROTEIN"/>
    <property type="match status" value="1"/>
</dbReference>
<dbReference type="PANTHER" id="PTHR45647">
    <property type="entry name" value="OS02G0152300 PROTEIN"/>
    <property type="match status" value="1"/>
</dbReference>
<accession>A0A218XQ38</accession>